<name>A0ABD2CZU4_VESMC</name>
<evidence type="ECO:0000256" key="1">
    <source>
        <dbReference type="SAM" id="MobiDB-lite"/>
    </source>
</evidence>
<feature type="signal peptide" evidence="2">
    <location>
        <begin position="1"/>
        <end position="19"/>
    </location>
</feature>
<proteinExistence type="predicted"/>
<evidence type="ECO:0000256" key="2">
    <source>
        <dbReference type="SAM" id="SignalP"/>
    </source>
</evidence>
<keyword evidence="2" id="KW-0732">Signal</keyword>
<evidence type="ECO:0000313" key="4">
    <source>
        <dbReference type="Proteomes" id="UP001607303"/>
    </source>
</evidence>
<dbReference type="AlphaFoldDB" id="A0ABD2CZU4"/>
<sequence length="295" mass="34020">MFMSIAIKIIISILTGTFCDCSKTVLKEKYKEKISSSKSTNEPPPTRPPRKPRYDARRFEIEEKSPSISNRWTTSESSIDDRAIKVVTAQIERQPNGESRKRSVLLLRDADLTSDELELKRSRRDSFVMSPNDKHDYTEKTLTRKTLSMVTSDETETFYLDIPPTSSSHLPRTDRSMDRSTIQINPTTTSTNTSTSTKIYRSTQYPKDFDNGRIVLQKYFLFFSKKKNESDDIRVIIRVKGIRCENNENVIADESDKSLHTANLSTTDYANLGGEEYLTKKERRKTLSKLFQCHK</sequence>
<feature type="region of interest" description="Disordered" evidence="1">
    <location>
        <begin position="32"/>
        <end position="55"/>
    </location>
</feature>
<feature type="chain" id="PRO_5044740594" evidence="2">
    <location>
        <begin position="20"/>
        <end position="295"/>
    </location>
</feature>
<protein>
    <submittedName>
        <fullName evidence="3">Uncharacterized protein</fullName>
    </submittedName>
</protein>
<gene>
    <name evidence="3" type="ORF">V1477_000761</name>
</gene>
<dbReference type="EMBL" id="JAYRBN010000008">
    <property type="protein sequence ID" value="KAL2750658.1"/>
    <property type="molecule type" value="Genomic_DNA"/>
</dbReference>
<organism evidence="3 4">
    <name type="scientific">Vespula maculifrons</name>
    <name type="common">Eastern yellow jacket</name>
    <name type="synonym">Wasp</name>
    <dbReference type="NCBI Taxonomy" id="7453"/>
    <lineage>
        <taxon>Eukaryota</taxon>
        <taxon>Metazoa</taxon>
        <taxon>Ecdysozoa</taxon>
        <taxon>Arthropoda</taxon>
        <taxon>Hexapoda</taxon>
        <taxon>Insecta</taxon>
        <taxon>Pterygota</taxon>
        <taxon>Neoptera</taxon>
        <taxon>Endopterygota</taxon>
        <taxon>Hymenoptera</taxon>
        <taxon>Apocrita</taxon>
        <taxon>Aculeata</taxon>
        <taxon>Vespoidea</taxon>
        <taxon>Vespidae</taxon>
        <taxon>Vespinae</taxon>
        <taxon>Vespula</taxon>
    </lineage>
</organism>
<keyword evidence="4" id="KW-1185">Reference proteome</keyword>
<reference evidence="3 4" key="1">
    <citation type="journal article" date="2024" name="Ann. Entomol. Soc. Am.">
        <title>Genomic analyses of the southern and eastern yellowjacket wasps (Hymenoptera: Vespidae) reveal evolutionary signatures of social life.</title>
        <authorList>
            <person name="Catto M.A."/>
            <person name="Caine P.B."/>
            <person name="Orr S.E."/>
            <person name="Hunt B.G."/>
            <person name="Goodisman M.A.D."/>
        </authorList>
    </citation>
    <scope>NUCLEOTIDE SEQUENCE [LARGE SCALE GENOMIC DNA]</scope>
    <source>
        <strain evidence="3">232</strain>
        <tissue evidence="3">Head and thorax</tissue>
    </source>
</reference>
<comment type="caution">
    <text evidence="3">The sequence shown here is derived from an EMBL/GenBank/DDBJ whole genome shotgun (WGS) entry which is preliminary data.</text>
</comment>
<evidence type="ECO:0000313" key="3">
    <source>
        <dbReference type="EMBL" id="KAL2750658.1"/>
    </source>
</evidence>
<accession>A0ABD2CZU4</accession>
<dbReference type="Proteomes" id="UP001607303">
    <property type="component" value="Unassembled WGS sequence"/>
</dbReference>